<feature type="zinc finger region" description="C3H1-type" evidence="1">
    <location>
        <begin position="43"/>
        <end position="69"/>
    </location>
</feature>
<feature type="domain" description="C3H1-type" evidence="3">
    <location>
        <begin position="43"/>
        <end position="69"/>
    </location>
</feature>
<dbReference type="InterPro" id="IPR000571">
    <property type="entry name" value="Znf_CCCH"/>
</dbReference>
<keyword evidence="5" id="KW-1185">Reference proteome</keyword>
<evidence type="ECO:0000259" key="3">
    <source>
        <dbReference type="PROSITE" id="PS50103"/>
    </source>
</evidence>
<reference evidence="4" key="1">
    <citation type="journal article" date="2020" name="Phytopathology">
        <title>Genome Sequence Resources of Colletotrichum truncatum, C. plurivorum, C. musicola, and C. sojae: Four Species Pathogenic to Soybean (Glycine max).</title>
        <authorList>
            <person name="Rogerio F."/>
            <person name="Boufleur T.R."/>
            <person name="Ciampi-Guillardi M."/>
            <person name="Sukno S.A."/>
            <person name="Thon M.R."/>
            <person name="Massola Junior N.S."/>
            <person name="Baroncelli R."/>
        </authorList>
    </citation>
    <scope>NUCLEOTIDE SEQUENCE</scope>
    <source>
        <strain evidence="4">LFN00145</strain>
    </source>
</reference>
<feature type="region of interest" description="Disordered" evidence="2">
    <location>
        <begin position="143"/>
        <end position="162"/>
    </location>
</feature>
<proteinExistence type="predicted"/>
<keyword evidence="1" id="KW-0862">Zinc</keyword>
<accession>A0A8H6KR58</accession>
<keyword evidence="1" id="KW-0863">Zinc-finger</keyword>
<dbReference type="PROSITE" id="PS50103">
    <property type="entry name" value="ZF_C3H1"/>
    <property type="match status" value="1"/>
</dbReference>
<dbReference type="GO" id="GO:0008270">
    <property type="term" value="F:zinc ion binding"/>
    <property type="evidence" value="ECO:0007669"/>
    <property type="project" value="UniProtKB-KW"/>
</dbReference>
<feature type="compositionally biased region" description="Basic and acidic residues" evidence="2">
    <location>
        <begin position="226"/>
        <end position="268"/>
    </location>
</feature>
<dbReference type="Gene3D" id="4.10.1000.10">
    <property type="entry name" value="Zinc finger, CCCH-type"/>
    <property type="match status" value="1"/>
</dbReference>
<dbReference type="EMBL" id="WIGO01000037">
    <property type="protein sequence ID" value="KAF6835783.1"/>
    <property type="molecule type" value="Genomic_DNA"/>
</dbReference>
<dbReference type="AlphaFoldDB" id="A0A8H6KR58"/>
<organism evidence="4 5">
    <name type="scientific">Colletotrichum plurivorum</name>
    <dbReference type="NCBI Taxonomy" id="2175906"/>
    <lineage>
        <taxon>Eukaryota</taxon>
        <taxon>Fungi</taxon>
        <taxon>Dikarya</taxon>
        <taxon>Ascomycota</taxon>
        <taxon>Pezizomycotina</taxon>
        <taxon>Sordariomycetes</taxon>
        <taxon>Hypocreomycetidae</taxon>
        <taxon>Glomerellales</taxon>
        <taxon>Glomerellaceae</taxon>
        <taxon>Colletotrichum</taxon>
        <taxon>Colletotrichum orchidearum species complex</taxon>
    </lineage>
</organism>
<feature type="compositionally biased region" description="Basic and acidic residues" evidence="2">
    <location>
        <begin position="209"/>
        <end position="219"/>
    </location>
</feature>
<dbReference type="Proteomes" id="UP000654918">
    <property type="component" value="Unassembled WGS sequence"/>
</dbReference>
<dbReference type="SMART" id="SM00356">
    <property type="entry name" value="ZnF_C3H1"/>
    <property type="match status" value="2"/>
</dbReference>
<comment type="caution">
    <text evidence="4">The sequence shown here is derived from an EMBL/GenBank/DDBJ whole genome shotgun (WGS) entry which is preliminary data.</text>
</comment>
<evidence type="ECO:0000313" key="4">
    <source>
        <dbReference type="EMBL" id="KAF6835783.1"/>
    </source>
</evidence>
<feature type="region of interest" description="Disordered" evidence="2">
    <location>
        <begin position="169"/>
        <end position="280"/>
    </location>
</feature>
<gene>
    <name evidence="4" type="ORF">CPLU01_04060</name>
</gene>
<keyword evidence="1" id="KW-0479">Metal-binding</keyword>
<protein>
    <recommendedName>
        <fullName evidence="3">C3H1-type domain-containing protein</fullName>
    </recommendedName>
</protein>
<sequence>MATYYPSPGGASSASEFNERPVCRHWERGRCNAINCNFPHFGPGGTSICRHFLQNRCNRADCRFIHPGNASPMPQPPPWYPVPASSMGFWAPRASFYHPGFYHPYQAPGYMQAPPFWANPGYNTTFYPPPSLPHYNHGGWGHGSGYQNDSHPDDDPGLYEQEAEYPDNMGESAGEEEVDRGDGAGVSGSEVASKEEVPGDNEEMAAADINKKPDEKGEIEVASMDIDEKKPGEKEEMATMGIDKKPEEKEVAPAHIDKKPDDEAEKPKAVSPVIAMGTRL</sequence>
<evidence type="ECO:0000256" key="2">
    <source>
        <dbReference type="SAM" id="MobiDB-lite"/>
    </source>
</evidence>
<name>A0A8H6KR58_9PEZI</name>
<evidence type="ECO:0000256" key="1">
    <source>
        <dbReference type="PROSITE-ProRule" id="PRU00723"/>
    </source>
</evidence>
<evidence type="ECO:0000313" key="5">
    <source>
        <dbReference type="Proteomes" id="UP000654918"/>
    </source>
</evidence>